<dbReference type="AlphaFoldDB" id="A0A5B9E5M9"/>
<dbReference type="InterPro" id="IPR051691">
    <property type="entry name" value="Metab_Enz_Cyan_OpOx_G3PDH"/>
</dbReference>
<organism evidence="3 4">
    <name type="scientific">Terriglobus albidus</name>
    <dbReference type="NCBI Taxonomy" id="1592106"/>
    <lineage>
        <taxon>Bacteria</taxon>
        <taxon>Pseudomonadati</taxon>
        <taxon>Acidobacteriota</taxon>
        <taxon>Terriglobia</taxon>
        <taxon>Terriglobales</taxon>
        <taxon>Acidobacteriaceae</taxon>
        <taxon>Terriglobus</taxon>
    </lineage>
</organism>
<dbReference type="RefSeq" id="WP_147646743.1">
    <property type="nucleotide sequence ID" value="NZ_CP042806.1"/>
</dbReference>
<dbReference type="InterPro" id="IPR036188">
    <property type="entry name" value="FAD/NAD-bd_sf"/>
</dbReference>
<dbReference type="PANTHER" id="PTHR42949">
    <property type="entry name" value="ANAEROBIC GLYCEROL-3-PHOSPHATE DEHYDROGENASE SUBUNIT B"/>
    <property type="match status" value="1"/>
</dbReference>
<dbReference type="KEGG" id="talb:FTW19_05730"/>
<accession>A0A5B9E5M9</accession>
<sequence>MKPTDVLVIGAGPAGLAAATAASRNGCRVAVLDDNPAAGGQIWRADITRPHHEDPTRGAAIAAFHTSGAALLPGRRIVDAPSPSTLLAEAGGHFETYRWDRLILATGARERFLPFPGWTLPGVFGAGGLQALVKGGYPVAGKRIVVAGTGPLLLAVAAHLRQYGASIVTIVEQASTLQMLPFAASLLRSPGKLLQGAGYRKTLGMTPYQTGCWPISAQGDETLRSVTLTNGRRTWTVECDLLACGFHLVPNTELAQLLGCTLQSSFVQVNSQQHTSVANIYCAGEPTGIAGVDAAQVQGEIAGLAAADCNPLPARLLARRAREAAFGRRLTHAFRLRPEVLKLASQETIVCRCEDVTFSQLKTRSNWTDAKLHTRCGMGPCQGRICGSATEALFGWQPTSVRAPLFPIPVAAFCDEISSLNAPSAR</sequence>
<dbReference type="SUPFAM" id="SSF51905">
    <property type="entry name" value="FAD/NAD(P)-binding domain"/>
    <property type="match status" value="1"/>
</dbReference>
<evidence type="ECO:0000256" key="1">
    <source>
        <dbReference type="ARBA" id="ARBA00023002"/>
    </source>
</evidence>
<dbReference type="Pfam" id="PF07992">
    <property type="entry name" value="Pyr_redox_2"/>
    <property type="match status" value="1"/>
</dbReference>
<dbReference type="GO" id="GO:0016491">
    <property type="term" value="F:oxidoreductase activity"/>
    <property type="evidence" value="ECO:0007669"/>
    <property type="project" value="UniProtKB-KW"/>
</dbReference>
<dbReference type="PANTHER" id="PTHR42949:SF3">
    <property type="entry name" value="ANAEROBIC GLYCEROL-3-PHOSPHATE DEHYDROGENASE SUBUNIT B"/>
    <property type="match status" value="1"/>
</dbReference>
<dbReference type="InterPro" id="IPR017224">
    <property type="entry name" value="Opine_Oxase_asu/HCN_bsu"/>
</dbReference>
<protein>
    <submittedName>
        <fullName evidence="3">NAD(P)/FAD-dependent oxidoreductase</fullName>
    </submittedName>
</protein>
<dbReference type="PRINTS" id="PR00469">
    <property type="entry name" value="PNDRDTASEII"/>
</dbReference>
<dbReference type="Proteomes" id="UP000321820">
    <property type="component" value="Chromosome"/>
</dbReference>
<evidence type="ECO:0000313" key="3">
    <source>
        <dbReference type="EMBL" id="QEE27552.1"/>
    </source>
</evidence>
<dbReference type="Gene3D" id="1.10.10.1100">
    <property type="entry name" value="BFD-like [2Fe-2S]-binding domain"/>
    <property type="match status" value="1"/>
</dbReference>
<dbReference type="PIRSF" id="PIRSF037495">
    <property type="entry name" value="Opine_OX_OoxA/HcnB"/>
    <property type="match status" value="1"/>
</dbReference>
<evidence type="ECO:0000259" key="2">
    <source>
        <dbReference type="Pfam" id="PF07992"/>
    </source>
</evidence>
<dbReference type="EMBL" id="CP042806">
    <property type="protein sequence ID" value="QEE27552.1"/>
    <property type="molecule type" value="Genomic_DNA"/>
</dbReference>
<dbReference type="InterPro" id="IPR023753">
    <property type="entry name" value="FAD/NAD-binding_dom"/>
</dbReference>
<feature type="domain" description="FAD/NAD(P)-binding" evidence="2">
    <location>
        <begin position="5"/>
        <end position="299"/>
    </location>
</feature>
<keyword evidence="4" id="KW-1185">Reference proteome</keyword>
<dbReference type="Gene3D" id="3.50.50.60">
    <property type="entry name" value="FAD/NAD(P)-binding domain"/>
    <property type="match status" value="3"/>
</dbReference>
<keyword evidence="1" id="KW-0560">Oxidoreductase</keyword>
<reference evidence="3 4" key="1">
    <citation type="submission" date="2019-08" db="EMBL/GenBank/DDBJ databases">
        <title>Complete genome sequence of Terriglobus albidus strain ORNL.</title>
        <authorList>
            <person name="Podar M."/>
        </authorList>
    </citation>
    <scope>NUCLEOTIDE SEQUENCE [LARGE SCALE GENOMIC DNA]</scope>
    <source>
        <strain evidence="3 4">ORNL</strain>
    </source>
</reference>
<name>A0A5B9E5M9_9BACT</name>
<dbReference type="InterPro" id="IPR041854">
    <property type="entry name" value="BFD-like_2Fe2S-bd_dom_sf"/>
</dbReference>
<gene>
    <name evidence="3" type="ORF">FTW19_05730</name>
</gene>
<dbReference type="PRINTS" id="PR00368">
    <property type="entry name" value="FADPNR"/>
</dbReference>
<evidence type="ECO:0000313" key="4">
    <source>
        <dbReference type="Proteomes" id="UP000321820"/>
    </source>
</evidence>
<proteinExistence type="predicted"/>
<dbReference type="OrthoDB" id="9776839at2"/>